<dbReference type="GO" id="GO:0003995">
    <property type="term" value="F:acyl-CoA dehydrogenase activity"/>
    <property type="evidence" value="ECO:0007669"/>
    <property type="project" value="TreeGrafter"/>
</dbReference>
<dbReference type="Proteomes" id="UP000315677">
    <property type="component" value="Unassembled WGS sequence"/>
</dbReference>
<dbReference type="SUPFAM" id="SSF56645">
    <property type="entry name" value="Acyl-CoA dehydrogenase NM domain-like"/>
    <property type="match status" value="1"/>
</dbReference>
<keyword evidence="4" id="KW-0274">FAD</keyword>
<dbReference type="GO" id="GO:0050660">
    <property type="term" value="F:flavin adenine dinucleotide binding"/>
    <property type="evidence" value="ECO:0007669"/>
    <property type="project" value="InterPro"/>
</dbReference>
<evidence type="ECO:0000256" key="1">
    <source>
        <dbReference type="ARBA" id="ARBA00001974"/>
    </source>
</evidence>
<keyword evidence="3" id="KW-0285">Flavoprotein</keyword>
<keyword evidence="5" id="KW-0560">Oxidoreductase</keyword>
<dbReference type="Gene3D" id="1.10.540.10">
    <property type="entry name" value="Acyl-CoA dehydrogenase/oxidase, N-terminal domain"/>
    <property type="match status" value="1"/>
</dbReference>
<feature type="domain" description="Acyl-CoA dehydrogenase/oxidase N-terminal" evidence="7">
    <location>
        <begin position="7"/>
        <end position="117"/>
    </location>
</feature>
<dbReference type="InterPro" id="IPR009075">
    <property type="entry name" value="AcylCo_DH/oxidase_C"/>
</dbReference>
<keyword evidence="9" id="KW-1185">Reference proteome</keyword>
<dbReference type="AlphaFoldDB" id="A0A543DPI7"/>
<accession>A0A543DPI7</accession>
<dbReference type="InterPro" id="IPR036250">
    <property type="entry name" value="AcylCo_DH-like_C"/>
</dbReference>
<dbReference type="InterPro" id="IPR009100">
    <property type="entry name" value="AcylCoA_DH/oxidase_NM_dom_sf"/>
</dbReference>
<sequence>MTTTTSAERVEFRAALRGLFAERSPDEHVRRFVDGGPYDRGLWSLLAAQAGLAGILVPEELGGQGLTHVESGVALQEAARALVPAPVLSTAVLVPTAVLAAGDETAAKRILPGIADGSTIATLALDDASGETTCATGGGSTWQLTGHKVGLLDGPLAGILLVVARVGEEVGLFAVDSGEPGVECEDVDVLDLTRRQSRLRLTRAAAVRLGGDYTAGLTRLRHVAAVAAAAEQLGLAERLLEIAVDYARTREQFGRPIGSFQAVQHLCADMFVLVECSRAAVDAALRAVDGPPDELADVAAVAKVYCSRAATSVAESTIQVLGGIGYTWEHPAHLYLRRAKTLEQLFGDPHHHRDALAELHGL</sequence>
<evidence type="ECO:0000259" key="7">
    <source>
        <dbReference type="Pfam" id="PF02771"/>
    </source>
</evidence>
<comment type="caution">
    <text evidence="8">The sequence shown here is derived from an EMBL/GenBank/DDBJ whole genome shotgun (WGS) entry which is preliminary data.</text>
</comment>
<feature type="domain" description="Acyl-CoA dehydrogenase/oxidase C-terminal" evidence="6">
    <location>
        <begin position="225"/>
        <end position="357"/>
    </location>
</feature>
<gene>
    <name evidence="8" type="ORF">FB558_3794</name>
</gene>
<dbReference type="Pfam" id="PF00441">
    <property type="entry name" value="Acyl-CoA_dh_1"/>
    <property type="match status" value="1"/>
</dbReference>
<dbReference type="InterPro" id="IPR037069">
    <property type="entry name" value="AcylCoA_DH/ox_N_sf"/>
</dbReference>
<dbReference type="InterPro" id="IPR046373">
    <property type="entry name" value="Acyl-CoA_Oxase/DH_mid-dom_sf"/>
</dbReference>
<comment type="similarity">
    <text evidence="2">Belongs to the acyl-CoA dehydrogenase family.</text>
</comment>
<name>A0A543DPI7_9PSEU</name>
<evidence type="ECO:0000259" key="6">
    <source>
        <dbReference type="Pfam" id="PF00441"/>
    </source>
</evidence>
<evidence type="ECO:0000256" key="3">
    <source>
        <dbReference type="ARBA" id="ARBA00022630"/>
    </source>
</evidence>
<dbReference type="SUPFAM" id="SSF47203">
    <property type="entry name" value="Acyl-CoA dehydrogenase C-terminal domain-like"/>
    <property type="match status" value="1"/>
</dbReference>
<dbReference type="InterPro" id="IPR013786">
    <property type="entry name" value="AcylCoA_DH/ox_N"/>
</dbReference>
<evidence type="ECO:0000256" key="5">
    <source>
        <dbReference type="ARBA" id="ARBA00023002"/>
    </source>
</evidence>
<dbReference type="PANTHER" id="PTHR43884">
    <property type="entry name" value="ACYL-COA DEHYDROGENASE"/>
    <property type="match status" value="1"/>
</dbReference>
<evidence type="ECO:0000256" key="2">
    <source>
        <dbReference type="ARBA" id="ARBA00009347"/>
    </source>
</evidence>
<reference evidence="8 9" key="1">
    <citation type="submission" date="2019-06" db="EMBL/GenBank/DDBJ databases">
        <title>Sequencing the genomes of 1000 actinobacteria strains.</title>
        <authorList>
            <person name="Klenk H.-P."/>
        </authorList>
    </citation>
    <scope>NUCLEOTIDE SEQUENCE [LARGE SCALE GENOMIC DNA]</scope>
    <source>
        <strain evidence="8 9">DSM 45301</strain>
    </source>
</reference>
<evidence type="ECO:0000313" key="9">
    <source>
        <dbReference type="Proteomes" id="UP000315677"/>
    </source>
</evidence>
<evidence type="ECO:0000313" key="8">
    <source>
        <dbReference type="EMBL" id="TQM11239.1"/>
    </source>
</evidence>
<dbReference type="CDD" id="cd00567">
    <property type="entry name" value="ACAD"/>
    <property type="match status" value="1"/>
</dbReference>
<dbReference type="PANTHER" id="PTHR43884:SF20">
    <property type="entry name" value="ACYL-COA DEHYDROGENASE FADE28"/>
    <property type="match status" value="1"/>
</dbReference>
<evidence type="ECO:0000256" key="4">
    <source>
        <dbReference type="ARBA" id="ARBA00022827"/>
    </source>
</evidence>
<protein>
    <submittedName>
        <fullName evidence="8">Alkylation response protein AidB-like acyl-CoA dehydrogenase</fullName>
    </submittedName>
</protein>
<dbReference type="OrthoDB" id="3663644at2"/>
<proteinExistence type="inferred from homology"/>
<comment type="cofactor">
    <cofactor evidence="1">
        <name>FAD</name>
        <dbReference type="ChEBI" id="CHEBI:57692"/>
    </cofactor>
</comment>
<dbReference type="Gene3D" id="2.40.110.10">
    <property type="entry name" value="Butyryl-CoA Dehydrogenase, subunit A, domain 2"/>
    <property type="match status" value="1"/>
</dbReference>
<dbReference type="Pfam" id="PF02771">
    <property type="entry name" value="Acyl-CoA_dh_N"/>
    <property type="match status" value="1"/>
</dbReference>
<dbReference type="EMBL" id="VFPA01000002">
    <property type="protein sequence ID" value="TQM11239.1"/>
    <property type="molecule type" value="Genomic_DNA"/>
</dbReference>
<organism evidence="8 9">
    <name type="scientific">Pseudonocardia kunmingensis</name>
    <dbReference type="NCBI Taxonomy" id="630975"/>
    <lineage>
        <taxon>Bacteria</taxon>
        <taxon>Bacillati</taxon>
        <taxon>Actinomycetota</taxon>
        <taxon>Actinomycetes</taxon>
        <taxon>Pseudonocardiales</taxon>
        <taxon>Pseudonocardiaceae</taxon>
        <taxon>Pseudonocardia</taxon>
    </lineage>
</organism>
<dbReference type="Gene3D" id="1.20.140.10">
    <property type="entry name" value="Butyryl-CoA Dehydrogenase, subunit A, domain 3"/>
    <property type="match status" value="1"/>
</dbReference>
<dbReference type="RefSeq" id="WP_142055229.1">
    <property type="nucleotide sequence ID" value="NZ_VFPA01000002.1"/>
</dbReference>